<keyword evidence="3" id="KW-1185">Reference proteome</keyword>
<organism evidence="2 3">
    <name type="scientific">Dipteronia sinensis</name>
    <dbReference type="NCBI Taxonomy" id="43782"/>
    <lineage>
        <taxon>Eukaryota</taxon>
        <taxon>Viridiplantae</taxon>
        <taxon>Streptophyta</taxon>
        <taxon>Embryophyta</taxon>
        <taxon>Tracheophyta</taxon>
        <taxon>Spermatophyta</taxon>
        <taxon>Magnoliopsida</taxon>
        <taxon>eudicotyledons</taxon>
        <taxon>Gunneridae</taxon>
        <taxon>Pentapetalae</taxon>
        <taxon>rosids</taxon>
        <taxon>malvids</taxon>
        <taxon>Sapindales</taxon>
        <taxon>Sapindaceae</taxon>
        <taxon>Hippocastanoideae</taxon>
        <taxon>Acereae</taxon>
        <taxon>Dipteronia</taxon>
    </lineage>
</organism>
<dbReference type="AlphaFoldDB" id="A0AAE0AU54"/>
<gene>
    <name evidence="2" type="ORF">Dsin_010795</name>
</gene>
<dbReference type="Proteomes" id="UP001281410">
    <property type="component" value="Unassembled WGS sequence"/>
</dbReference>
<evidence type="ECO:0000313" key="3">
    <source>
        <dbReference type="Proteomes" id="UP001281410"/>
    </source>
</evidence>
<sequence length="449" mass="50282">MLNGEASIRNFNKTNVVLILKKKNPMNMKDFRPISLCSVVYKIVTTAMTNRLRGFLPKIISPNQSAFVSRRLIFDNVLIAFELLHSIGKRKKGKKSFIALKIDMSKAYDRVEWGFLECVMLTMGFPSRCIDLVLDCISTSTIGFVIIGKVSGEVVPSRGLRGSPLVSHLFFADASVLFYKTEMESCKEISRVLKVYEKGFEQMVNLQKSNITFSLNVGSSVRADIQAVFGVGNAQTHDKYLGLPTLVGKNKKKTFNDIKESVWRKLRGWKGDLFSLGGKEMLIKAVIQVMPTYTISISQIPLGLCKKLGAMISKFLWGSKDGSKSLAFKLLKAKYFRNGDFLSVDLKPGASHVWRNTVEGWTSSKKGSDGRLATEKALKLLLIPGSLEHPLLDLLLVRILSIPLGMRRAADKLLWHYDKKGTFEVKSGYRIAIQEKIIEACSNHSKSQR</sequence>
<dbReference type="InterPro" id="IPR000477">
    <property type="entry name" value="RT_dom"/>
</dbReference>
<evidence type="ECO:0000259" key="1">
    <source>
        <dbReference type="Pfam" id="PF00078"/>
    </source>
</evidence>
<feature type="domain" description="Reverse transcriptase" evidence="1">
    <location>
        <begin position="21"/>
        <end position="168"/>
    </location>
</feature>
<dbReference type="PANTHER" id="PTHR46890">
    <property type="entry name" value="NON-LTR RETROLELEMENT REVERSE TRANSCRIPTASE-LIKE PROTEIN-RELATED"/>
    <property type="match status" value="1"/>
</dbReference>
<reference evidence="2" key="1">
    <citation type="journal article" date="2023" name="Plant J.">
        <title>Genome sequences and population genomics provide insights into the demographic history, inbreeding, and mutation load of two 'living fossil' tree species of Dipteronia.</title>
        <authorList>
            <person name="Feng Y."/>
            <person name="Comes H.P."/>
            <person name="Chen J."/>
            <person name="Zhu S."/>
            <person name="Lu R."/>
            <person name="Zhang X."/>
            <person name="Li P."/>
            <person name="Qiu J."/>
            <person name="Olsen K.M."/>
            <person name="Qiu Y."/>
        </authorList>
    </citation>
    <scope>NUCLEOTIDE SEQUENCE</scope>
    <source>
        <strain evidence="2">NBL</strain>
    </source>
</reference>
<dbReference type="PANTHER" id="PTHR46890:SF48">
    <property type="entry name" value="RNA-DIRECTED DNA POLYMERASE"/>
    <property type="match status" value="1"/>
</dbReference>
<name>A0AAE0AU54_9ROSI</name>
<dbReference type="InterPro" id="IPR052343">
    <property type="entry name" value="Retrotransposon-Effector_Assoc"/>
</dbReference>
<dbReference type="EMBL" id="JANJYJ010000003">
    <property type="protein sequence ID" value="KAK3223770.1"/>
    <property type="molecule type" value="Genomic_DNA"/>
</dbReference>
<protein>
    <recommendedName>
        <fullName evidence="1">Reverse transcriptase domain-containing protein</fullName>
    </recommendedName>
</protein>
<dbReference type="InterPro" id="IPR043502">
    <property type="entry name" value="DNA/RNA_pol_sf"/>
</dbReference>
<dbReference type="SUPFAM" id="SSF56672">
    <property type="entry name" value="DNA/RNA polymerases"/>
    <property type="match status" value="1"/>
</dbReference>
<evidence type="ECO:0000313" key="2">
    <source>
        <dbReference type="EMBL" id="KAK3223770.1"/>
    </source>
</evidence>
<proteinExistence type="predicted"/>
<comment type="caution">
    <text evidence="2">The sequence shown here is derived from an EMBL/GenBank/DDBJ whole genome shotgun (WGS) entry which is preliminary data.</text>
</comment>
<dbReference type="Pfam" id="PF00078">
    <property type="entry name" value="RVT_1"/>
    <property type="match status" value="1"/>
</dbReference>
<dbReference type="CDD" id="cd01650">
    <property type="entry name" value="RT_nLTR_like"/>
    <property type="match status" value="1"/>
</dbReference>
<accession>A0AAE0AU54</accession>